<evidence type="ECO:0000256" key="3">
    <source>
        <dbReference type="SAM" id="Coils"/>
    </source>
</evidence>
<gene>
    <name evidence="5" type="ORF">D8792_09230</name>
</gene>
<dbReference type="EMBL" id="RJPS01000013">
    <property type="protein sequence ID" value="RSJ88412.1"/>
    <property type="molecule type" value="Genomic_DNA"/>
</dbReference>
<proteinExistence type="predicted"/>
<evidence type="ECO:0000313" key="5">
    <source>
        <dbReference type="EMBL" id="RSJ88412.1"/>
    </source>
</evidence>
<evidence type="ECO:0000313" key="6">
    <source>
        <dbReference type="Proteomes" id="UP000270868"/>
    </source>
</evidence>
<evidence type="ECO:0000256" key="1">
    <source>
        <dbReference type="ARBA" id="ARBA00022723"/>
    </source>
</evidence>
<feature type="coiled-coil region" evidence="3">
    <location>
        <begin position="6"/>
        <end position="33"/>
    </location>
</feature>
<keyword evidence="1" id="KW-0479">Metal-binding</keyword>
<dbReference type="AlphaFoldDB" id="A0A3R9M4D0"/>
<accession>A0A3R9M4D0</accession>
<reference evidence="5 6" key="1">
    <citation type="submission" date="2018-11" db="EMBL/GenBank/DDBJ databases">
        <title>Species Designations Belie Phenotypic and Genotypic Heterogeneity in Oral Streptococci.</title>
        <authorList>
            <person name="Velsko I."/>
        </authorList>
    </citation>
    <scope>NUCLEOTIDE SEQUENCE [LARGE SCALE GENOMIC DNA]</scope>
    <source>
        <strain evidence="5 6">A52</strain>
    </source>
</reference>
<dbReference type="Proteomes" id="UP000270868">
    <property type="component" value="Unassembled WGS sequence"/>
</dbReference>
<evidence type="ECO:0000256" key="2">
    <source>
        <dbReference type="ARBA" id="ARBA00022801"/>
    </source>
</evidence>
<dbReference type="InterPro" id="IPR014905">
    <property type="entry name" value="HIRAN"/>
</dbReference>
<dbReference type="GO" id="GO:0003676">
    <property type="term" value="F:nucleic acid binding"/>
    <property type="evidence" value="ECO:0007669"/>
    <property type="project" value="InterPro"/>
</dbReference>
<keyword evidence="2" id="KW-0378">Hydrolase</keyword>
<sequence>MPKSYKNQLLEKIADYRDQIKKIDIEISSLKNTKKSGFFNNIFGKQEDHSFEIQVLLNKKSEIQQWLGKLEEELEKDYVYGRRIFVKGTKYQEEGEIPFRKLAGVEDEDDYFWYEIVKTKKFELIPEPTNQVDPNAIKVMVEGYFVGYIDRRYNRGLKKYINNSDYIITGEVVGTGGSFDGRTTHPISYDIEIRIKKK</sequence>
<evidence type="ECO:0000259" key="4">
    <source>
        <dbReference type="Pfam" id="PF08797"/>
    </source>
</evidence>
<comment type="caution">
    <text evidence="5">The sequence shown here is derived from an EMBL/GenBank/DDBJ whole genome shotgun (WGS) entry which is preliminary data.</text>
</comment>
<dbReference type="Pfam" id="PF08797">
    <property type="entry name" value="HIRAN"/>
    <property type="match status" value="1"/>
</dbReference>
<feature type="domain" description="HIRAN" evidence="4">
    <location>
        <begin position="120"/>
        <end position="177"/>
    </location>
</feature>
<dbReference type="RefSeq" id="WP_125373843.1">
    <property type="nucleotide sequence ID" value="NZ_RJPS01000013.1"/>
</dbReference>
<dbReference type="GO" id="GO:0016818">
    <property type="term" value="F:hydrolase activity, acting on acid anhydrides, in phosphorus-containing anhydrides"/>
    <property type="evidence" value="ECO:0007669"/>
    <property type="project" value="InterPro"/>
</dbReference>
<keyword evidence="3" id="KW-0175">Coiled coil</keyword>
<dbReference type="Gene3D" id="3.30.70.2330">
    <property type="match status" value="1"/>
</dbReference>
<protein>
    <recommendedName>
        <fullName evidence="4">HIRAN domain-containing protein</fullName>
    </recommendedName>
</protein>
<organism evidence="5 6">
    <name type="scientific">Streptococcus cristatus</name>
    <dbReference type="NCBI Taxonomy" id="45634"/>
    <lineage>
        <taxon>Bacteria</taxon>
        <taxon>Bacillati</taxon>
        <taxon>Bacillota</taxon>
        <taxon>Bacilli</taxon>
        <taxon>Lactobacillales</taxon>
        <taxon>Streptococcaceae</taxon>
        <taxon>Streptococcus</taxon>
    </lineage>
</organism>
<dbReference type="GO" id="GO:0008270">
    <property type="term" value="F:zinc ion binding"/>
    <property type="evidence" value="ECO:0007669"/>
    <property type="project" value="InterPro"/>
</dbReference>
<name>A0A3R9M4D0_STRCR</name>